<dbReference type="GO" id="GO:0005886">
    <property type="term" value="C:plasma membrane"/>
    <property type="evidence" value="ECO:0007669"/>
    <property type="project" value="TreeGrafter"/>
</dbReference>
<organism evidence="4 5">
    <name type="scientific">Gemmobacter megaterium</name>
    <dbReference type="NCBI Taxonomy" id="1086013"/>
    <lineage>
        <taxon>Bacteria</taxon>
        <taxon>Pseudomonadati</taxon>
        <taxon>Pseudomonadota</taxon>
        <taxon>Alphaproteobacteria</taxon>
        <taxon>Rhodobacterales</taxon>
        <taxon>Paracoccaceae</taxon>
        <taxon>Gemmobacter</taxon>
    </lineage>
</organism>
<dbReference type="STRING" id="1086013.SAMN05421774_103348"/>
<evidence type="ECO:0000256" key="2">
    <source>
        <dbReference type="ARBA" id="ARBA00023002"/>
    </source>
</evidence>
<dbReference type="GO" id="GO:0005737">
    <property type="term" value="C:cytoplasm"/>
    <property type="evidence" value="ECO:0007669"/>
    <property type="project" value="TreeGrafter"/>
</dbReference>
<dbReference type="Pfam" id="PF01266">
    <property type="entry name" value="DAO"/>
    <property type="match status" value="1"/>
</dbReference>
<dbReference type="GO" id="GO:0008718">
    <property type="term" value="F:D-amino-acid dehydrogenase activity"/>
    <property type="evidence" value="ECO:0007669"/>
    <property type="project" value="TreeGrafter"/>
</dbReference>
<dbReference type="PANTHER" id="PTHR13847:SF280">
    <property type="entry name" value="D-AMINO ACID DEHYDROGENASE"/>
    <property type="match status" value="1"/>
</dbReference>
<dbReference type="Proteomes" id="UP000186141">
    <property type="component" value="Unassembled WGS sequence"/>
</dbReference>
<dbReference type="GO" id="GO:0055130">
    <property type="term" value="P:D-alanine catabolic process"/>
    <property type="evidence" value="ECO:0007669"/>
    <property type="project" value="TreeGrafter"/>
</dbReference>
<sequence length="442" mass="47418">MGAPLLSIDTPGDLPPEAEVVVIGGGIIGTCAAYYLAQRGVRVVLLEKGRIGAEQSSRNWGWCRQQNRDARELPVATRSLDLWEAMAADIGADVGFRRCGLTYLSDDQAQLDSWAEWRRFAIGQGVETHMLSGAELEARAAATGRRWQGGVWSPTDGTADPSRACPVIAQGVQKFGGTVVQMCAARGIETSAGRVSGVITEKGVIRTAQVVMAGGAWASSFCRQLGISFPQASMRSSILSLAPGDAAPVPDALYTPEAAVTRRTNGGYTVAISGRGQMDPTFQTLRYGRHFLPMFFKRRKAVTPGGLQALGWGHERRRRWALDQPTPMERARILDPRPSQAIIDDTLRRVRKLLPALAERRLEAAWAGYIDSTPDGVPVIGEIPALPGFVLAAGFSGHGFGIGPGAGLMIADLVTGRPGFVDMADYRLSRFASAAWGKVAEF</sequence>
<dbReference type="Gene3D" id="3.30.9.10">
    <property type="entry name" value="D-Amino Acid Oxidase, subunit A, domain 2"/>
    <property type="match status" value="2"/>
</dbReference>
<keyword evidence="5" id="KW-1185">Reference proteome</keyword>
<protein>
    <submittedName>
        <fullName evidence="4">Glycine/D-amino acid oxidase</fullName>
    </submittedName>
</protein>
<evidence type="ECO:0000259" key="3">
    <source>
        <dbReference type="Pfam" id="PF01266"/>
    </source>
</evidence>
<dbReference type="SUPFAM" id="SSF51905">
    <property type="entry name" value="FAD/NAD(P)-binding domain"/>
    <property type="match status" value="1"/>
</dbReference>
<dbReference type="AlphaFoldDB" id="A0A1N7NF39"/>
<dbReference type="InterPro" id="IPR036188">
    <property type="entry name" value="FAD/NAD-bd_sf"/>
</dbReference>
<comment type="similarity">
    <text evidence="1">Belongs to the DadA oxidoreductase family.</text>
</comment>
<dbReference type="Gene3D" id="3.50.50.60">
    <property type="entry name" value="FAD/NAD(P)-binding domain"/>
    <property type="match status" value="2"/>
</dbReference>
<gene>
    <name evidence="4" type="ORF">SAMN05421774_103348</name>
</gene>
<reference evidence="4 5" key="1">
    <citation type="submission" date="2017-01" db="EMBL/GenBank/DDBJ databases">
        <authorList>
            <person name="Mah S.A."/>
            <person name="Swanson W.J."/>
            <person name="Moy G.W."/>
            <person name="Vacquier V.D."/>
        </authorList>
    </citation>
    <scope>NUCLEOTIDE SEQUENCE [LARGE SCALE GENOMIC DNA]</scope>
    <source>
        <strain evidence="4 5">DSM 26375</strain>
    </source>
</reference>
<evidence type="ECO:0000256" key="1">
    <source>
        <dbReference type="ARBA" id="ARBA00009410"/>
    </source>
</evidence>
<dbReference type="InterPro" id="IPR006076">
    <property type="entry name" value="FAD-dep_OxRdtase"/>
</dbReference>
<name>A0A1N7NF39_9RHOB</name>
<dbReference type="RefSeq" id="WP_076530931.1">
    <property type="nucleotide sequence ID" value="NZ_BMEH01000003.1"/>
</dbReference>
<evidence type="ECO:0000313" key="5">
    <source>
        <dbReference type="Proteomes" id="UP000186141"/>
    </source>
</evidence>
<proteinExistence type="inferred from homology"/>
<dbReference type="EMBL" id="FTOT01000003">
    <property type="protein sequence ID" value="SIS96926.1"/>
    <property type="molecule type" value="Genomic_DNA"/>
</dbReference>
<evidence type="ECO:0000313" key="4">
    <source>
        <dbReference type="EMBL" id="SIS96926.1"/>
    </source>
</evidence>
<dbReference type="OrthoDB" id="9787190at2"/>
<keyword evidence="2" id="KW-0560">Oxidoreductase</keyword>
<accession>A0A1N7NF39</accession>
<dbReference type="PANTHER" id="PTHR13847">
    <property type="entry name" value="SARCOSINE DEHYDROGENASE-RELATED"/>
    <property type="match status" value="1"/>
</dbReference>
<feature type="domain" description="FAD dependent oxidoreductase" evidence="3">
    <location>
        <begin position="20"/>
        <end position="413"/>
    </location>
</feature>